<sequence length="307" mass="34173">MIDSMKHLTIAIILTFFKYGIVSLSDFDQQPPDAISTINNKHYQFHNDYDENSFNEGNENSETVQSALNRGPYFDISASRNVTALVGSTAYLNCRVKNLGNKTLTWIRHRDLHLLTIGKETYTQDQRFQSVHNPHTNDWSLKVLYPQQKDSGVYECQIGSSPPVGYSMVLSVVEPITTILGGPDMYIDVGSTINLTCIVKHLPEPPPGIYWTHNGIEINYDSPRGGVSVITEKGDITQSYLLIQRARPFDSGKYICVPSNANSETINVHVLNGEHPAAIQAASHLQIRSFLLILVSLIIVITVGGNR</sequence>
<reference evidence="4" key="2">
    <citation type="submission" date="2022-10" db="EMBL/GenBank/DDBJ databases">
        <authorList>
            <consortium name="ENA_rothamsted_submissions"/>
            <consortium name="culmorum"/>
            <person name="King R."/>
        </authorList>
    </citation>
    <scope>NUCLEOTIDE SEQUENCE</scope>
</reference>
<feature type="signal peptide" evidence="2">
    <location>
        <begin position="1"/>
        <end position="23"/>
    </location>
</feature>
<dbReference type="SMART" id="SM00409">
    <property type="entry name" value="IG"/>
    <property type="match status" value="2"/>
</dbReference>
<feature type="domain" description="Ig-like" evidence="3">
    <location>
        <begin position="175"/>
        <end position="267"/>
    </location>
</feature>
<keyword evidence="2" id="KW-0732">Signal</keyword>
<keyword evidence="1" id="KW-0812">Transmembrane</keyword>
<feature type="transmembrane region" description="Helical" evidence="1">
    <location>
        <begin position="285"/>
        <end position="305"/>
    </location>
</feature>
<dbReference type="InterPro" id="IPR003599">
    <property type="entry name" value="Ig_sub"/>
</dbReference>
<dbReference type="FunFam" id="2.60.40.10:FF:000129">
    <property type="entry name" value="CLUMA_CG018772, isoform A"/>
    <property type="match status" value="1"/>
</dbReference>
<dbReference type="PANTHER" id="PTHR23279:SF13">
    <property type="entry name" value="DEFECTIVE PROBOSCIS EXTENSION RESPONSE 21"/>
    <property type="match status" value="1"/>
</dbReference>
<feature type="domain" description="Ig-like" evidence="3">
    <location>
        <begin position="72"/>
        <end position="171"/>
    </location>
</feature>
<dbReference type="Proteomes" id="UP001153620">
    <property type="component" value="Chromosome 2"/>
</dbReference>
<evidence type="ECO:0000256" key="1">
    <source>
        <dbReference type="SAM" id="Phobius"/>
    </source>
</evidence>
<proteinExistence type="predicted"/>
<dbReference type="InterPro" id="IPR013106">
    <property type="entry name" value="Ig_V-set"/>
</dbReference>
<evidence type="ECO:0000313" key="4">
    <source>
        <dbReference type="EMBL" id="CAH1719204.1"/>
    </source>
</evidence>
<dbReference type="Gene3D" id="2.60.40.10">
    <property type="entry name" value="Immunoglobulins"/>
    <property type="match status" value="2"/>
</dbReference>
<dbReference type="InterPro" id="IPR007110">
    <property type="entry name" value="Ig-like_dom"/>
</dbReference>
<dbReference type="PROSITE" id="PS50835">
    <property type="entry name" value="IG_LIKE"/>
    <property type="match status" value="2"/>
</dbReference>
<dbReference type="SMART" id="SM00408">
    <property type="entry name" value="IGc2"/>
    <property type="match status" value="2"/>
</dbReference>
<feature type="chain" id="PRO_5040250050" description="Ig-like domain-containing protein" evidence="2">
    <location>
        <begin position="24"/>
        <end position="307"/>
    </location>
</feature>
<dbReference type="Pfam" id="PF07686">
    <property type="entry name" value="V-set"/>
    <property type="match status" value="1"/>
</dbReference>
<evidence type="ECO:0000313" key="5">
    <source>
        <dbReference type="Proteomes" id="UP001153620"/>
    </source>
</evidence>
<protein>
    <recommendedName>
        <fullName evidence="3">Ig-like domain-containing protein</fullName>
    </recommendedName>
</protein>
<keyword evidence="1" id="KW-1133">Transmembrane helix</keyword>
<dbReference type="InterPro" id="IPR003598">
    <property type="entry name" value="Ig_sub2"/>
</dbReference>
<reference evidence="4" key="1">
    <citation type="submission" date="2022-01" db="EMBL/GenBank/DDBJ databases">
        <authorList>
            <person name="King R."/>
        </authorList>
    </citation>
    <scope>NUCLEOTIDE SEQUENCE</scope>
</reference>
<dbReference type="OrthoDB" id="186013at2759"/>
<gene>
    <name evidence="4" type="ORF">CHIRRI_LOCUS6535</name>
</gene>
<dbReference type="Pfam" id="PF13927">
    <property type="entry name" value="Ig_3"/>
    <property type="match status" value="1"/>
</dbReference>
<evidence type="ECO:0000256" key="2">
    <source>
        <dbReference type="SAM" id="SignalP"/>
    </source>
</evidence>
<dbReference type="PANTHER" id="PTHR23279">
    <property type="entry name" value="DEFECTIVE PROBOSCIS EXTENSION RESPONSE DPR -RELATED"/>
    <property type="match status" value="1"/>
</dbReference>
<dbReference type="GO" id="GO:0032589">
    <property type="term" value="C:neuron projection membrane"/>
    <property type="evidence" value="ECO:0007669"/>
    <property type="project" value="TreeGrafter"/>
</dbReference>
<name>A0A9P0IY74_9DIPT</name>
<evidence type="ECO:0000259" key="3">
    <source>
        <dbReference type="PROSITE" id="PS50835"/>
    </source>
</evidence>
<dbReference type="EMBL" id="OU895878">
    <property type="protein sequence ID" value="CAH1719204.1"/>
    <property type="molecule type" value="Genomic_DNA"/>
</dbReference>
<dbReference type="InterPro" id="IPR036179">
    <property type="entry name" value="Ig-like_dom_sf"/>
</dbReference>
<dbReference type="InterPro" id="IPR037448">
    <property type="entry name" value="Zig-8"/>
</dbReference>
<dbReference type="GO" id="GO:0050808">
    <property type="term" value="P:synapse organization"/>
    <property type="evidence" value="ECO:0007669"/>
    <property type="project" value="TreeGrafter"/>
</dbReference>
<dbReference type="InterPro" id="IPR013783">
    <property type="entry name" value="Ig-like_fold"/>
</dbReference>
<dbReference type="FunFam" id="2.60.40.10:FF:000533">
    <property type="entry name" value="Uncharacterized protein, isoform A"/>
    <property type="match status" value="1"/>
</dbReference>
<dbReference type="SUPFAM" id="SSF48726">
    <property type="entry name" value="Immunoglobulin"/>
    <property type="match status" value="2"/>
</dbReference>
<dbReference type="AlphaFoldDB" id="A0A9P0IY74"/>
<accession>A0A9P0IY74</accession>
<keyword evidence="5" id="KW-1185">Reference proteome</keyword>
<organism evidence="4 5">
    <name type="scientific">Chironomus riparius</name>
    <dbReference type="NCBI Taxonomy" id="315576"/>
    <lineage>
        <taxon>Eukaryota</taxon>
        <taxon>Metazoa</taxon>
        <taxon>Ecdysozoa</taxon>
        <taxon>Arthropoda</taxon>
        <taxon>Hexapoda</taxon>
        <taxon>Insecta</taxon>
        <taxon>Pterygota</taxon>
        <taxon>Neoptera</taxon>
        <taxon>Endopterygota</taxon>
        <taxon>Diptera</taxon>
        <taxon>Nematocera</taxon>
        <taxon>Chironomoidea</taxon>
        <taxon>Chironomidae</taxon>
        <taxon>Chironominae</taxon>
        <taxon>Chironomus</taxon>
    </lineage>
</organism>
<keyword evidence="1" id="KW-0472">Membrane</keyword>